<feature type="region of interest" description="Disordered" evidence="1">
    <location>
        <begin position="325"/>
        <end position="350"/>
    </location>
</feature>
<feature type="region of interest" description="Disordered" evidence="1">
    <location>
        <begin position="57"/>
        <end position="250"/>
    </location>
</feature>
<evidence type="ECO:0000256" key="1">
    <source>
        <dbReference type="SAM" id="MobiDB-lite"/>
    </source>
</evidence>
<proteinExistence type="predicted"/>
<feature type="region of interest" description="Disordered" evidence="1">
    <location>
        <begin position="607"/>
        <end position="631"/>
    </location>
</feature>
<feature type="compositionally biased region" description="Polar residues" evidence="1">
    <location>
        <begin position="186"/>
        <end position="198"/>
    </location>
</feature>
<feature type="region of interest" description="Disordered" evidence="1">
    <location>
        <begin position="538"/>
        <end position="561"/>
    </location>
</feature>
<feature type="compositionally biased region" description="Low complexity" evidence="1">
    <location>
        <begin position="620"/>
        <end position="631"/>
    </location>
</feature>
<organism evidence="2 3">
    <name type="scientific">Ophiocordyceps australis</name>
    <dbReference type="NCBI Taxonomy" id="1399860"/>
    <lineage>
        <taxon>Eukaryota</taxon>
        <taxon>Fungi</taxon>
        <taxon>Dikarya</taxon>
        <taxon>Ascomycota</taxon>
        <taxon>Pezizomycotina</taxon>
        <taxon>Sordariomycetes</taxon>
        <taxon>Hypocreomycetidae</taxon>
        <taxon>Hypocreales</taxon>
        <taxon>Ophiocordycipitaceae</taxon>
        <taxon>Ophiocordyceps</taxon>
    </lineage>
</organism>
<keyword evidence="3" id="KW-1185">Reference proteome</keyword>
<dbReference type="EMBL" id="NJET01000009">
    <property type="protein sequence ID" value="PHH66298.1"/>
    <property type="molecule type" value="Genomic_DNA"/>
</dbReference>
<accession>A0A2C5XLB5</accession>
<dbReference type="OrthoDB" id="5244857at2759"/>
<gene>
    <name evidence="2" type="ORF">CDD81_7891</name>
</gene>
<protein>
    <submittedName>
        <fullName evidence="2">Uncharacterized protein</fullName>
    </submittedName>
</protein>
<evidence type="ECO:0000313" key="2">
    <source>
        <dbReference type="EMBL" id="PHH66298.1"/>
    </source>
</evidence>
<sequence>MDAVERRSSLHAKSKSADHIEHMTACSWDQGNGPARKPSRPVSWLSLASPDSVMARSNLDRHRILDPLAWHPTRRGRPGPESLCESSQPRQVADAGEHVGGRASSVGHRGGSSVSLSPPRHAQVSMTRADCRRGGQNSRSTSGRACSPFSDPGVDSVSDHHPGLEKPDSEYKESEPTDALLAKHQGPQQERASPSRNSGRPYPDAQLSWLLDLSETPESPPPALPSDTLSDSADPVSPSLRHRSGDGLVKIAPPRRISSLALHKSKKTKKLDAKAPVAGKLQAKVLHSKLAESVSGSHFFQRLRRLPADEMRPLSNHFKHACKTRDTAKAQAGSSTLTPKGTEDKTQTDVVERQTAPSSLPLDEAVVCQDFSLPKDGAGQDQVSIDSFAFPTVPARNPTRHTTKPRMKLLPTIPEVTKAHLRSPLSAKNQEGQQKASDEHVIFLRSTTFSSANRSFRHGPIALSRPDPAQASADSSDETVDWAAFQMAILGGAGELASRAYDEDERQMADDVAEWFETFGFETHGELIAGEADQQGARCSSCSSSASSARSPRSSTANSDMDLPIPVECEVQMDKNYWQGGLDQGTPAGKLCMDKFLGSSGVRRWPVAEADKQRTKPRRAPAAVPSVAAPRPSAETTAMACNLEHDLGDFLRWEAAYVNGQLE</sequence>
<feature type="compositionally biased region" description="Polar residues" evidence="1">
    <location>
        <begin position="135"/>
        <end position="144"/>
    </location>
</feature>
<comment type="caution">
    <text evidence="2">The sequence shown here is derived from an EMBL/GenBank/DDBJ whole genome shotgun (WGS) entry which is preliminary data.</text>
</comment>
<feature type="compositionally biased region" description="Low complexity" evidence="1">
    <location>
        <begin position="538"/>
        <end position="555"/>
    </location>
</feature>
<name>A0A2C5XLB5_9HYPO</name>
<feature type="compositionally biased region" description="Basic and acidic residues" evidence="1">
    <location>
        <begin position="157"/>
        <end position="175"/>
    </location>
</feature>
<feature type="region of interest" description="Disordered" evidence="1">
    <location>
        <begin position="458"/>
        <end position="477"/>
    </location>
</feature>
<feature type="compositionally biased region" description="Basic and acidic residues" evidence="1">
    <location>
        <begin position="341"/>
        <end position="350"/>
    </location>
</feature>
<dbReference type="AlphaFoldDB" id="A0A2C5XLB5"/>
<dbReference type="Proteomes" id="UP000226192">
    <property type="component" value="Unassembled WGS sequence"/>
</dbReference>
<evidence type="ECO:0000313" key="3">
    <source>
        <dbReference type="Proteomes" id="UP000226192"/>
    </source>
</evidence>
<feature type="compositionally biased region" description="Low complexity" evidence="1">
    <location>
        <begin position="101"/>
        <end position="115"/>
    </location>
</feature>
<feature type="region of interest" description="Disordered" evidence="1">
    <location>
        <begin position="1"/>
        <end position="44"/>
    </location>
</feature>
<reference evidence="2 3" key="1">
    <citation type="submission" date="2017-06" db="EMBL/GenBank/DDBJ databases">
        <title>Ant-infecting Ophiocordyceps genomes reveal a high diversity of potential behavioral manipulation genes and a possible major role for enterotoxins.</title>
        <authorList>
            <person name="De Bekker C."/>
            <person name="Evans H.C."/>
            <person name="Brachmann A."/>
            <person name="Hughes D.P."/>
        </authorList>
    </citation>
    <scope>NUCLEOTIDE SEQUENCE [LARGE SCALE GENOMIC DNA]</scope>
    <source>
        <strain evidence="2 3">Map64</strain>
    </source>
</reference>